<dbReference type="RefSeq" id="WP_013229892.1">
    <property type="nucleotide sequence ID" value="NC_014318.1"/>
</dbReference>
<proteinExistence type="predicted"/>
<organism evidence="1 2">
    <name type="scientific">Amycolatopsis mediterranei (strain U-32)</name>
    <dbReference type="NCBI Taxonomy" id="749927"/>
    <lineage>
        <taxon>Bacteria</taxon>
        <taxon>Bacillati</taxon>
        <taxon>Actinomycetota</taxon>
        <taxon>Actinomycetes</taxon>
        <taxon>Pseudonocardiales</taxon>
        <taxon>Pseudonocardiaceae</taxon>
        <taxon>Amycolatopsis</taxon>
    </lineage>
</organism>
<dbReference type="GeneID" id="92875773"/>
<dbReference type="eggNOG" id="ENOG50332WB">
    <property type="taxonomic scope" value="Bacteria"/>
</dbReference>
<evidence type="ECO:0000313" key="2">
    <source>
        <dbReference type="Proteomes" id="UP000000328"/>
    </source>
</evidence>
<dbReference type="EMBL" id="CP002000">
    <property type="protein sequence ID" value="ADJ49861.1"/>
    <property type="molecule type" value="Genomic_DNA"/>
</dbReference>
<accession>A0A0H3DGM6</accession>
<protein>
    <submittedName>
        <fullName evidence="1">Uncharacterized protein</fullName>
    </submittedName>
</protein>
<dbReference type="PATRIC" id="fig|749927.5.peg.8482"/>
<dbReference type="KEGG" id="amd:AMED_8161"/>
<dbReference type="HOGENOM" id="CLU_830651_0_0_11"/>
<dbReference type="Proteomes" id="UP000000328">
    <property type="component" value="Chromosome"/>
</dbReference>
<dbReference type="AlphaFoldDB" id="A0A0H3DGM6"/>
<evidence type="ECO:0000313" key="1">
    <source>
        <dbReference type="EMBL" id="ADJ49861.1"/>
    </source>
</evidence>
<sequence>MAVHENHADHVGSEFDGERAAVTAAAEAEPALSFLAYYRRGVYDFGVDRIGDQEERARRDRVRLLGRQFCHLVSRLDRTLAEARTGGLIRVVLHGGSGAAFCDAVVPDAHLFGLVLTPGADEEERTTLTERAAIRSADQSVAALATRLRAIAHLPSANPGGWETAGRTGRLVADGEGDETVTEIRHRGADKLPEGELAFARDSLRRYVRPRDLQFLAFCANSEPVLTFDRLADPVLSPYFQQITVSARRAFYHRLSRELGDVAARINRTAADVVGGLLHRLVLDVEQGAVYYYRLGSCRYLMGVTLDQDEVSTADDRMAELARSFDPVAAGPRG</sequence>
<gene>
    <name evidence="1" type="ordered locus">AMED_8161</name>
</gene>
<name>A0A0H3DGM6_AMYMU</name>
<dbReference type="OrthoDB" id="3354731at2"/>
<reference evidence="1 2" key="1">
    <citation type="journal article" date="2010" name="Cell Res.">
        <title>Complete genome sequence of the rifamycin SV-producing Amycolatopsis mediterranei U32 revealed its genetic characteristics in phylogeny and metabolism.</title>
        <authorList>
            <person name="Zhao W."/>
            <person name="Zhong Y."/>
            <person name="Yuan H."/>
            <person name="Wang J."/>
            <person name="Zheng H."/>
            <person name="Wang Y."/>
            <person name="Cen X."/>
            <person name="Xu F."/>
            <person name="Bai J."/>
            <person name="Han X."/>
            <person name="Lu G."/>
            <person name="Zhu Y."/>
            <person name="Shao Z."/>
            <person name="Yan H."/>
            <person name="Li C."/>
            <person name="Peng N."/>
            <person name="Zhang Z."/>
            <person name="Zhang Y."/>
            <person name="Lin W."/>
            <person name="Fan Y."/>
            <person name="Qin Z."/>
            <person name="Hu Y."/>
            <person name="Zhu B."/>
            <person name="Wang S."/>
            <person name="Ding X."/>
            <person name="Zhao G.P."/>
        </authorList>
    </citation>
    <scope>NUCLEOTIDE SEQUENCE [LARGE SCALE GENOMIC DNA]</scope>
    <source>
        <strain evidence="2">U-32</strain>
    </source>
</reference>